<dbReference type="AlphaFoldDB" id="A0A2P2N1G7"/>
<evidence type="ECO:0000313" key="2">
    <source>
        <dbReference type="EMBL" id="MBX36314.1"/>
    </source>
</evidence>
<evidence type="ECO:0000256" key="1">
    <source>
        <dbReference type="SAM" id="Phobius"/>
    </source>
</evidence>
<sequence>MAGSVFQFVLASISILFFRFLFFFFI</sequence>
<keyword evidence="1" id="KW-0472">Membrane</keyword>
<reference evidence="2" key="1">
    <citation type="submission" date="2018-02" db="EMBL/GenBank/DDBJ databases">
        <title>Rhizophora mucronata_Transcriptome.</title>
        <authorList>
            <person name="Meera S.P."/>
            <person name="Sreeshan A."/>
            <person name="Augustine A."/>
        </authorList>
    </citation>
    <scope>NUCLEOTIDE SEQUENCE</scope>
    <source>
        <tissue evidence="2">Leaf</tissue>
    </source>
</reference>
<name>A0A2P2N1G7_RHIMU</name>
<proteinExistence type="predicted"/>
<dbReference type="EMBL" id="GGEC01055830">
    <property type="protein sequence ID" value="MBX36314.1"/>
    <property type="molecule type" value="Transcribed_RNA"/>
</dbReference>
<keyword evidence="1" id="KW-0812">Transmembrane</keyword>
<accession>A0A2P2N1G7</accession>
<keyword evidence="1" id="KW-1133">Transmembrane helix</keyword>
<feature type="transmembrane region" description="Helical" evidence="1">
    <location>
        <begin position="6"/>
        <end position="25"/>
    </location>
</feature>
<protein>
    <submittedName>
        <fullName evidence="2">Uncharacterized protein</fullName>
    </submittedName>
</protein>
<organism evidence="2">
    <name type="scientific">Rhizophora mucronata</name>
    <name type="common">Asiatic mangrove</name>
    <dbReference type="NCBI Taxonomy" id="61149"/>
    <lineage>
        <taxon>Eukaryota</taxon>
        <taxon>Viridiplantae</taxon>
        <taxon>Streptophyta</taxon>
        <taxon>Embryophyta</taxon>
        <taxon>Tracheophyta</taxon>
        <taxon>Spermatophyta</taxon>
        <taxon>Magnoliopsida</taxon>
        <taxon>eudicotyledons</taxon>
        <taxon>Gunneridae</taxon>
        <taxon>Pentapetalae</taxon>
        <taxon>rosids</taxon>
        <taxon>fabids</taxon>
        <taxon>Malpighiales</taxon>
        <taxon>Rhizophoraceae</taxon>
        <taxon>Rhizophora</taxon>
    </lineage>
</organism>